<proteinExistence type="predicted"/>
<dbReference type="OrthoDB" id="5460965at2"/>
<name>A0A239B4U6_9BACT</name>
<protein>
    <submittedName>
        <fullName evidence="2">Uncharacterized protein</fullName>
    </submittedName>
</protein>
<organism evidence="2 3">
    <name type="scientific">Humidesulfovibrio mexicanus</name>
    <dbReference type="NCBI Taxonomy" id="147047"/>
    <lineage>
        <taxon>Bacteria</taxon>
        <taxon>Pseudomonadati</taxon>
        <taxon>Thermodesulfobacteriota</taxon>
        <taxon>Desulfovibrionia</taxon>
        <taxon>Desulfovibrionales</taxon>
        <taxon>Desulfovibrionaceae</taxon>
        <taxon>Humidesulfovibrio</taxon>
    </lineage>
</organism>
<keyword evidence="3" id="KW-1185">Reference proteome</keyword>
<accession>A0A239B4U6</accession>
<feature type="chain" id="PRO_5013303155" evidence="1">
    <location>
        <begin position="19"/>
        <end position="158"/>
    </location>
</feature>
<evidence type="ECO:0000313" key="2">
    <source>
        <dbReference type="EMBL" id="SNS02601.1"/>
    </source>
</evidence>
<reference evidence="2 3" key="1">
    <citation type="submission" date="2017-06" db="EMBL/GenBank/DDBJ databases">
        <authorList>
            <person name="Kim H.J."/>
            <person name="Triplett B.A."/>
        </authorList>
    </citation>
    <scope>NUCLEOTIDE SEQUENCE [LARGE SCALE GENOMIC DNA]</scope>
    <source>
        <strain evidence="2 3">DSM 13116</strain>
    </source>
</reference>
<dbReference type="AlphaFoldDB" id="A0A239B4U6"/>
<evidence type="ECO:0000256" key="1">
    <source>
        <dbReference type="SAM" id="SignalP"/>
    </source>
</evidence>
<keyword evidence="1" id="KW-0732">Signal</keyword>
<feature type="signal peptide" evidence="1">
    <location>
        <begin position="1"/>
        <end position="18"/>
    </location>
</feature>
<dbReference type="EMBL" id="FZOC01000004">
    <property type="protein sequence ID" value="SNS02601.1"/>
    <property type="molecule type" value="Genomic_DNA"/>
</dbReference>
<dbReference type="RefSeq" id="WP_089274610.1">
    <property type="nucleotide sequence ID" value="NZ_FZOC01000004.1"/>
</dbReference>
<evidence type="ECO:0000313" key="3">
    <source>
        <dbReference type="Proteomes" id="UP000198324"/>
    </source>
</evidence>
<dbReference type="Proteomes" id="UP000198324">
    <property type="component" value="Unassembled WGS sequence"/>
</dbReference>
<sequence length="158" mass="17375">MKNVLILLLLLVPSAAFAELTFDISCDNVANIVIIRGETAMLAQRAPDGSTHTVTFILKPESLRAFQTFIEASRHAQYPRVAEPYPQHPALAITANGKPLQCDMLEIRGYGGKKVVTFIFDEQDAFDAARAVCPTAPVKFMVAPLREPEPAQQPQIKN</sequence>
<gene>
    <name evidence="2" type="ORF">SAMN04488503_2415</name>
</gene>